<comment type="caution">
    <text evidence="5">The sequence shown here is derived from an EMBL/GenBank/DDBJ whole genome shotgun (WGS) entry which is preliminary data.</text>
</comment>
<dbReference type="InterPro" id="IPR009030">
    <property type="entry name" value="Growth_fac_rcpt_cys_sf"/>
</dbReference>
<feature type="compositionally biased region" description="Polar residues" evidence="1">
    <location>
        <begin position="1449"/>
        <end position="1458"/>
    </location>
</feature>
<evidence type="ECO:0000259" key="4">
    <source>
        <dbReference type="Pfam" id="PF25778"/>
    </source>
</evidence>
<organism evidence="5 6">
    <name type="scientific">Anaeramoeba flamelloides</name>
    <dbReference type="NCBI Taxonomy" id="1746091"/>
    <lineage>
        <taxon>Eukaryota</taxon>
        <taxon>Metamonada</taxon>
        <taxon>Anaeramoebidae</taxon>
        <taxon>Anaeramoeba</taxon>
    </lineage>
</organism>
<dbReference type="InterPro" id="IPR011641">
    <property type="entry name" value="Tyr-kin_ephrin_A/B_rcpt-like"/>
</dbReference>
<dbReference type="Gene3D" id="2.10.50.10">
    <property type="entry name" value="Tumor Necrosis Factor Receptor, subunit A, domain 2"/>
    <property type="match status" value="5"/>
</dbReference>
<dbReference type="PANTHER" id="PTHR35580">
    <property type="entry name" value="CELL SURFACE GLYCOPROTEIN (S-LAYER PROTEIN)-LIKE PROTEIN"/>
    <property type="match status" value="1"/>
</dbReference>
<accession>A0ABQ8XMA3</accession>
<feature type="domain" description="DUF7948" evidence="4">
    <location>
        <begin position="33"/>
        <end position="279"/>
    </location>
</feature>
<dbReference type="InterPro" id="IPR057708">
    <property type="entry name" value="DUF7948"/>
</dbReference>
<proteinExistence type="predicted"/>
<dbReference type="InterPro" id="IPR006212">
    <property type="entry name" value="Furin_repeat"/>
</dbReference>
<feature type="transmembrane region" description="Helical" evidence="2">
    <location>
        <begin position="1143"/>
        <end position="1163"/>
    </location>
</feature>
<gene>
    <name evidence="5" type="ORF">M0813_29633</name>
</gene>
<keyword evidence="2" id="KW-0472">Membrane</keyword>
<keyword evidence="2" id="KW-0812">Transmembrane</keyword>
<feature type="transmembrane region" description="Helical" evidence="2">
    <location>
        <begin position="1183"/>
        <end position="1202"/>
    </location>
</feature>
<dbReference type="Pfam" id="PF25778">
    <property type="entry name" value="DUF7948"/>
    <property type="match status" value="1"/>
</dbReference>
<dbReference type="EMBL" id="JAOAOG010000274">
    <property type="protein sequence ID" value="KAJ6233773.1"/>
    <property type="molecule type" value="Genomic_DNA"/>
</dbReference>
<feature type="transmembrane region" description="Helical" evidence="2">
    <location>
        <begin position="1053"/>
        <end position="1072"/>
    </location>
</feature>
<evidence type="ECO:0000256" key="1">
    <source>
        <dbReference type="SAM" id="MobiDB-lite"/>
    </source>
</evidence>
<sequence length="1508" mass="170042">MFQNKHIKKNFQQINWIVFFLVFGLTIGAHDNHVFQAKTYQSQDLLQKNHYQEAFPKQHYKHKYGNEKKQMEKLEQKVHLKSILYPLEDGKGGHEYRCKTFQQLDFRFTKDQITLLAKNDLIKIKFLNSSLADLQPNHKLKSVTSLINSLNSLQNLPNYESVTYKSILPGIDVEYSVTENGLKSSYFLQKAILYQDIKIQYSIKNRNTRLVVGKDGSLLFVNKMTNQIILQESVPIFIQNSKQIVGSFEIIDQKNSIVVFQLENFSQRLLANQPLIIDPNFSTFYGGSEIDTGQAIQVDKDYNTYITGETRSANFQTTPGSLSVNYTNHQDVFVMKLDDSHNLLWSTFLGSDAADYIGSLALDSNGNPLITGYSYNTNLGPKLFPTTPGAYQSSCIVTSRVPFVSKISSSGDQLVFSTLLCPNETAKGVGIQVDESDQVYIYGNNVNGIEGSTCAYPGVWNLFVVQLNSDGTQLLNANCLGGYREDIPFVRSTNFKYANDHLYFTSITKSPNFPTFTNSFQKTKTNDDNYGCVIGKFEIASFQLVSSSYVSGNAPDYCFTVELDQNGYVWLGGHSFSTNLGTSIDAYQRQRSGNVNRADGFFYKFSNDLSSVLYGSFLGLWDETESIRDIKIDSDNLLYMVGTGNPFKDYEFNYNYGRGNFLAIFNAEATEIIKKISIGCEEIYSLIIGPGKDHFSIVGEVAENSPLKITSNNLQANYGGGEFDMVILSVDLNCSRGEYGTLEGCEICEAGTFQSNFSAEGKDSCIECDLGTFSTAGSSTCSECELGTYGNLKKLSQCFNCPMGTYNSEHTGATSDSVCVKCQRGTYSDRIGATDASTCVNCTMGYYSTIEGSAASSNCLPCPSGTYATASGLDDIDSCAKCLPGEYSTEVAATSPGVCIKCPAGKYNSRSGAGSFDYCLDCPVGTYNTLNGSVSVGECNKCSAGTISSGIAATSCMLCGIGEETDGRQSECIKCQKGSYSNSVGGQCTKCPVNTINNQIGSSSCLKCSSNDQCLGSNVCSFGRDPEKYCTTCQKGYFMIGTKCNECPENVKVILLLCIIVIILLLIFVFRIRIMKFAKSTKNPMKGIIFTFLQILAAIFALNLNGPSIFDNLKIWTSFLNGQLSIILAPECYQSFDTFFSRWLFMFLIPILFSVLVLMMFFYYAWRYKSDPERIDRRRARLIYWYTLILKWLYLPYVIISIQPFDFTYQESEKKWTLDSDPNLDLNSDQWRKYLPMYIISVLLYIFAIPIAFIIILYKAKRADFSEYYYKRYRWMYQWFKPNRYWFELVELGLKFSMMVTSLFFGIKSEYQPWAVMSIFVFVIILFLIFRPHRGDTPRYVAEDKASIGFFLILISITSLTVPYLYNSVFVIFWTLGCYLVYIGTRGNWTWYKIERIKLKEEFDQEQIEKKERKQQRKESKKKQKLKKNKLKKEKKESSNTSDNSKNELSQSPSLGNGDSNDDIDLPPINDNEIDLPQDIPDLPPPTLHKPIRQPPPPPPRNHRRGDN</sequence>
<evidence type="ECO:0000313" key="6">
    <source>
        <dbReference type="Proteomes" id="UP001150062"/>
    </source>
</evidence>
<feature type="transmembrane region" description="Helical" evidence="2">
    <location>
        <begin position="1346"/>
        <end position="1366"/>
    </location>
</feature>
<feature type="region of interest" description="Disordered" evidence="1">
    <location>
        <begin position="1412"/>
        <end position="1508"/>
    </location>
</feature>
<name>A0ABQ8XMA3_9EUKA</name>
<feature type="compositionally biased region" description="Pro residues" evidence="1">
    <location>
        <begin position="1482"/>
        <end position="1500"/>
    </location>
</feature>
<reference evidence="5" key="1">
    <citation type="submission" date="2022-08" db="EMBL/GenBank/DDBJ databases">
        <title>Novel sulfate-reducing endosymbionts in the free-living metamonad Anaeramoeba.</title>
        <authorList>
            <person name="Jerlstrom-Hultqvist J."/>
            <person name="Cepicka I."/>
            <person name="Gallot-Lavallee L."/>
            <person name="Salas-Leiva D."/>
            <person name="Curtis B.A."/>
            <person name="Zahonova K."/>
            <person name="Pipaliya S."/>
            <person name="Dacks J."/>
            <person name="Roger A.J."/>
        </authorList>
    </citation>
    <scope>NUCLEOTIDE SEQUENCE</scope>
    <source>
        <strain evidence="5">Schooner1</strain>
    </source>
</reference>
<keyword evidence="6" id="KW-1185">Reference proteome</keyword>
<dbReference type="CDD" id="cd00185">
    <property type="entry name" value="TNFRSF"/>
    <property type="match status" value="2"/>
</dbReference>
<feature type="transmembrane region" description="Helical" evidence="2">
    <location>
        <begin position="1084"/>
        <end position="1104"/>
    </location>
</feature>
<feature type="compositionally biased region" description="Low complexity" evidence="1">
    <location>
        <begin position="1466"/>
        <end position="1481"/>
    </location>
</feature>
<dbReference type="Pfam" id="PF07699">
    <property type="entry name" value="Ephrin_rec_like"/>
    <property type="match status" value="1"/>
</dbReference>
<feature type="transmembrane region" description="Helical" evidence="2">
    <location>
        <begin position="1235"/>
        <end position="1258"/>
    </location>
</feature>
<dbReference type="Proteomes" id="UP001150062">
    <property type="component" value="Unassembled WGS sequence"/>
</dbReference>
<feature type="compositionally biased region" description="Basic residues" evidence="1">
    <location>
        <begin position="1413"/>
        <end position="1433"/>
    </location>
</feature>
<evidence type="ECO:0000313" key="5">
    <source>
        <dbReference type="EMBL" id="KAJ6233773.1"/>
    </source>
</evidence>
<evidence type="ECO:0000256" key="2">
    <source>
        <dbReference type="SAM" id="Phobius"/>
    </source>
</evidence>
<feature type="transmembrane region" description="Helical" evidence="2">
    <location>
        <begin position="1285"/>
        <end position="1305"/>
    </location>
</feature>
<feature type="transmembrane region" description="Helical" evidence="2">
    <location>
        <begin position="1372"/>
        <end position="1392"/>
    </location>
</feature>
<feature type="domain" description="Tyrosine-protein kinase ephrin type A/B receptor-like" evidence="3">
    <location>
        <begin position="771"/>
        <end position="819"/>
    </location>
</feature>
<feature type="transmembrane region" description="Helical" evidence="2">
    <location>
        <begin position="1311"/>
        <end position="1330"/>
    </location>
</feature>
<protein>
    <submittedName>
        <fullName evidence="5">Cell surface glycoprotein (S-layer protein)-like protein</fullName>
    </submittedName>
</protein>
<feature type="compositionally biased region" description="Low complexity" evidence="1">
    <location>
        <begin position="1439"/>
        <end position="1448"/>
    </location>
</feature>
<dbReference type="SUPFAM" id="SSF57184">
    <property type="entry name" value="Growth factor receptor domain"/>
    <property type="match status" value="2"/>
</dbReference>
<dbReference type="PANTHER" id="PTHR35580:SF1">
    <property type="entry name" value="PHYTASE-LIKE DOMAIN-CONTAINING PROTEIN"/>
    <property type="match status" value="1"/>
</dbReference>
<dbReference type="SMART" id="SM00261">
    <property type="entry name" value="FU"/>
    <property type="match status" value="4"/>
</dbReference>
<dbReference type="InterPro" id="IPR052918">
    <property type="entry name" value="Motility_Chemotaxis_Reg"/>
</dbReference>
<dbReference type="SMART" id="SM01411">
    <property type="entry name" value="Ephrin_rec_like"/>
    <property type="match status" value="6"/>
</dbReference>
<evidence type="ECO:0000259" key="3">
    <source>
        <dbReference type="Pfam" id="PF07699"/>
    </source>
</evidence>
<keyword evidence="2" id="KW-1133">Transmembrane helix</keyword>